<dbReference type="EMBL" id="LKET01000039">
    <property type="protein sequence ID" value="KPU43628.1"/>
    <property type="molecule type" value="Genomic_DNA"/>
</dbReference>
<feature type="transmembrane region" description="Helical" evidence="1">
    <location>
        <begin position="220"/>
        <end position="239"/>
    </location>
</feature>
<evidence type="ECO:0000313" key="2">
    <source>
        <dbReference type="EMBL" id="KPU43628.1"/>
    </source>
</evidence>
<evidence type="ECO:0000256" key="1">
    <source>
        <dbReference type="SAM" id="Phobius"/>
    </source>
</evidence>
<evidence type="ECO:0008006" key="4">
    <source>
        <dbReference type="Google" id="ProtNLM"/>
    </source>
</evidence>
<keyword evidence="1" id="KW-1133">Transmembrane helix</keyword>
<feature type="transmembrane region" description="Helical" evidence="1">
    <location>
        <begin position="146"/>
        <end position="166"/>
    </location>
</feature>
<proteinExistence type="predicted"/>
<keyword evidence="3" id="KW-1185">Reference proteome</keyword>
<dbReference type="RefSeq" id="WP_054876060.1">
    <property type="nucleotide sequence ID" value="NZ_LKET01000039.1"/>
</dbReference>
<dbReference type="AlphaFoldDB" id="A0A0P8WM90"/>
<name>A0A0P8WM90_9CLOT</name>
<sequence>MRYAKKLLFAAVMFILISLSFEGYVYANSAGDRQGGIVKLSGDIYVNEGSSILGDAVTLRGDIYVNGSVTGNAVTLFGDIIVNGTVMGDAVTVSGKITVGDKGRVLGNTVEAIDGSVSQRLPGSYRYDFNMPGRNRTFWGRFTGSLLSFSGYLVLFLFSALVYLIMPKKIHEMAQSIEQDMGRKAGLGVLTLIGSPLIMIILSILLAITILGIVVIPFAWIAYAIAMLVGMVPVYLYLGRKISLAVTSRQYESYGAIAAGLLILWLIKVASSFGGVYTGWINVIINMALYVIGIGTLFDYIITHRKRKPPKYIPPDGQGAGPAPVE</sequence>
<organism evidence="2 3">
    <name type="scientific">Oxobacter pfennigii</name>
    <dbReference type="NCBI Taxonomy" id="36849"/>
    <lineage>
        <taxon>Bacteria</taxon>
        <taxon>Bacillati</taxon>
        <taxon>Bacillota</taxon>
        <taxon>Clostridia</taxon>
        <taxon>Eubacteriales</taxon>
        <taxon>Clostridiaceae</taxon>
        <taxon>Oxobacter</taxon>
    </lineage>
</organism>
<comment type="caution">
    <text evidence="2">The sequence shown here is derived from an EMBL/GenBank/DDBJ whole genome shotgun (WGS) entry which is preliminary data.</text>
</comment>
<keyword evidence="1" id="KW-0812">Transmembrane</keyword>
<gene>
    <name evidence="2" type="ORF">OXPF_30690</name>
</gene>
<accession>A0A0P8WM90</accession>
<dbReference type="Proteomes" id="UP000050326">
    <property type="component" value="Unassembled WGS sequence"/>
</dbReference>
<reference evidence="2 3" key="1">
    <citation type="submission" date="2015-09" db="EMBL/GenBank/DDBJ databases">
        <title>Genome sequence of Oxobacter pfennigii DSM 3222.</title>
        <authorList>
            <person name="Poehlein A."/>
            <person name="Bengelsdorf F.R."/>
            <person name="Schiel-Bengelsdorf B."/>
            <person name="Duerre P."/>
            <person name="Daniel R."/>
        </authorList>
    </citation>
    <scope>NUCLEOTIDE SEQUENCE [LARGE SCALE GENOMIC DNA]</scope>
    <source>
        <strain evidence="2 3">DSM 3222</strain>
    </source>
</reference>
<feature type="transmembrane region" description="Helical" evidence="1">
    <location>
        <begin position="187"/>
        <end position="214"/>
    </location>
</feature>
<feature type="transmembrane region" description="Helical" evidence="1">
    <location>
        <begin position="279"/>
        <end position="302"/>
    </location>
</feature>
<dbReference type="PATRIC" id="fig|36849.3.peg.3252"/>
<protein>
    <recommendedName>
        <fullName evidence="4">Polymer-forming cytoskeletal</fullName>
    </recommendedName>
</protein>
<feature type="transmembrane region" description="Helical" evidence="1">
    <location>
        <begin position="251"/>
        <end position="267"/>
    </location>
</feature>
<dbReference type="STRING" id="36849.OXPF_30690"/>
<keyword evidence="1" id="KW-0472">Membrane</keyword>
<evidence type="ECO:0000313" key="3">
    <source>
        <dbReference type="Proteomes" id="UP000050326"/>
    </source>
</evidence>